<organism evidence="2">
    <name type="scientific">uncultured Thiotrichaceae bacterium</name>
    <dbReference type="NCBI Taxonomy" id="298394"/>
    <lineage>
        <taxon>Bacteria</taxon>
        <taxon>Pseudomonadati</taxon>
        <taxon>Pseudomonadota</taxon>
        <taxon>Gammaproteobacteria</taxon>
        <taxon>Thiotrichales</taxon>
        <taxon>Thiotrichaceae</taxon>
        <taxon>environmental samples</taxon>
    </lineage>
</organism>
<reference evidence="2" key="1">
    <citation type="submission" date="2020-01" db="EMBL/GenBank/DDBJ databases">
        <authorList>
            <person name="Meier V. D."/>
            <person name="Meier V D."/>
        </authorList>
    </citation>
    <scope>NUCLEOTIDE SEQUENCE</scope>
    <source>
        <strain evidence="2">HLG_WM_MAG_07</strain>
    </source>
</reference>
<name>A0A6S6SCG6_9GAMM</name>
<gene>
    <name evidence="2" type="ORF">HELGO_WM12578</name>
</gene>
<evidence type="ECO:0000313" key="2">
    <source>
        <dbReference type="EMBL" id="CAA6807625.1"/>
    </source>
</evidence>
<sequence length="69" mass="8273">MPERIRNHVARSALLRKGGVHERSRSAKRQSVKRELEDAVSDYLNLHDDEYQNEETEKEEVTERWPFFC</sequence>
<protein>
    <submittedName>
        <fullName evidence="2">Uncharacterized protein</fullName>
    </submittedName>
</protein>
<dbReference type="EMBL" id="CACVAY010000034">
    <property type="protein sequence ID" value="CAA6807625.1"/>
    <property type="molecule type" value="Genomic_DNA"/>
</dbReference>
<dbReference type="AlphaFoldDB" id="A0A6S6SCG6"/>
<evidence type="ECO:0000256" key="1">
    <source>
        <dbReference type="SAM" id="MobiDB-lite"/>
    </source>
</evidence>
<proteinExistence type="predicted"/>
<accession>A0A6S6SCG6</accession>
<feature type="region of interest" description="Disordered" evidence="1">
    <location>
        <begin position="1"/>
        <end position="34"/>
    </location>
</feature>